<dbReference type="KEGG" id="tasa:A1Q1_06586"/>
<dbReference type="EMBL" id="ALBS01000339">
    <property type="protein sequence ID" value="EJT45054.1"/>
    <property type="molecule type" value="Genomic_DNA"/>
</dbReference>
<dbReference type="Proteomes" id="UP000002748">
    <property type="component" value="Unassembled WGS sequence"/>
</dbReference>
<dbReference type="GeneID" id="25990098"/>
<evidence type="ECO:0000313" key="2">
    <source>
        <dbReference type="Proteomes" id="UP000002748"/>
    </source>
</evidence>
<sequence length="327" mass="36893">MTTIDALAFPHILDAILHGLHQDAQHRTLANFRQTCSAVKLVIDSCLPRRLILAGYPTNLSGKLQVNLSVAAETRFWGALTELWHRPPIDHVVDVHFNLESHQPYPNCQGGERLPVLRLFDHRGALPSFPADTVIIFPSVTHFCKTEQQTYVRLPSDSDRTIINMHSDSRPGAVQPPDFRFAYDLESSSTISPRPLQAVLHRKQELVLMITCGSGAQAGHLRQWTASVVDALYANPLLTVILLVDGWSWRWFTAEGEVEEWSWLQDVANERGRLEQAWHYYFMGSIVEADEDEGWPAELFHGRVKLMTMSEFDAQAGMRMSALVEAG</sequence>
<evidence type="ECO:0000313" key="1">
    <source>
        <dbReference type="EMBL" id="EJT45054.1"/>
    </source>
</evidence>
<protein>
    <submittedName>
        <fullName evidence="1">Uncharacterized protein</fullName>
    </submittedName>
</protein>
<name>J6ELB7_TRIAS</name>
<proteinExistence type="predicted"/>
<dbReference type="HOGENOM" id="CLU_073667_0_0_1"/>
<organism evidence="1 2">
    <name type="scientific">Trichosporon asahii var. asahii (strain ATCC 90039 / CBS 2479 / JCM 2466 / KCTC 7840 / NBRC 103889/ NCYC 2677 / UAMH 7654)</name>
    <name type="common">Yeast</name>
    <dbReference type="NCBI Taxonomy" id="1186058"/>
    <lineage>
        <taxon>Eukaryota</taxon>
        <taxon>Fungi</taxon>
        <taxon>Dikarya</taxon>
        <taxon>Basidiomycota</taxon>
        <taxon>Agaricomycotina</taxon>
        <taxon>Tremellomycetes</taxon>
        <taxon>Trichosporonales</taxon>
        <taxon>Trichosporonaceae</taxon>
        <taxon>Trichosporon</taxon>
    </lineage>
</organism>
<gene>
    <name evidence="1" type="ORF">A1Q1_06586</name>
</gene>
<dbReference type="RefSeq" id="XP_014176211.1">
    <property type="nucleotide sequence ID" value="XM_014320736.1"/>
</dbReference>
<dbReference type="AlphaFoldDB" id="J6ELB7"/>
<comment type="caution">
    <text evidence="1">The sequence shown here is derived from an EMBL/GenBank/DDBJ whole genome shotgun (WGS) entry which is preliminary data.</text>
</comment>
<accession>J6ELB7</accession>
<reference evidence="1 2" key="1">
    <citation type="journal article" date="2012" name="Eukaryot. Cell">
        <title>Draft genome sequence of CBS 2479, the standard type strain of Trichosporon asahii.</title>
        <authorList>
            <person name="Yang R.Y."/>
            <person name="Li H.T."/>
            <person name="Zhu H."/>
            <person name="Zhou G.P."/>
            <person name="Wang M."/>
            <person name="Wang L."/>
        </authorList>
    </citation>
    <scope>NUCLEOTIDE SEQUENCE [LARGE SCALE GENOMIC DNA]</scope>
    <source>
        <strain evidence="2">ATCC 90039 / CBS 2479 / JCM 2466 / KCTC 7840 / NCYC 2677 / UAMH 7654</strain>
    </source>
</reference>
<dbReference type="VEuPathDB" id="FungiDB:A1Q1_06586"/>